<dbReference type="CDD" id="cd00397">
    <property type="entry name" value="DNA_BRE_C"/>
    <property type="match status" value="1"/>
</dbReference>
<evidence type="ECO:0000256" key="3">
    <source>
        <dbReference type="ARBA" id="ARBA00023172"/>
    </source>
</evidence>
<evidence type="ECO:0000259" key="6">
    <source>
        <dbReference type="PROSITE" id="PS51900"/>
    </source>
</evidence>
<organism evidence="7 8">
    <name type="scientific">Natrarchaeobaculum sulfurireducens</name>
    <dbReference type="NCBI Taxonomy" id="2044521"/>
    <lineage>
        <taxon>Archaea</taxon>
        <taxon>Methanobacteriati</taxon>
        <taxon>Methanobacteriota</taxon>
        <taxon>Stenosarchaea group</taxon>
        <taxon>Halobacteria</taxon>
        <taxon>Halobacteriales</taxon>
        <taxon>Natrialbaceae</taxon>
        <taxon>Natrarchaeobaculum</taxon>
    </lineage>
</organism>
<dbReference type="Pfam" id="PF00589">
    <property type="entry name" value="Phage_integrase"/>
    <property type="match status" value="1"/>
</dbReference>
<dbReference type="Pfam" id="PF02899">
    <property type="entry name" value="Phage_int_SAM_1"/>
    <property type="match status" value="1"/>
</dbReference>
<dbReference type="GO" id="GO:0003677">
    <property type="term" value="F:DNA binding"/>
    <property type="evidence" value="ECO:0007669"/>
    <property type="project" value="UniProtKB-UniRule"/>
</dbReference>
<dbReference type="EMBL" id="CP027033">
    <property type="protein sequence ID" value="AXR81447.1"/>
    <property type="molecule type" value="Genomic_DNA"/>
</dbReference>
<dbReference type="Gene3D" id="1.10.150.130">
    <property type="match status" value="1"/>
</dbReference>
<dbReference type="InterPro" id="IPR010998">
    <property type="entry name" value="Integrase_recombinase_N"/>
</dbReference>
<evidence type="ECO:0000259" key="5">
    <source>
        <dbReference type="PROSITE" id="PS51898"/>
    </source>
</evidence>
<dbReference type="Gene3D" id="1.10.443.10">
    <property type="entry name" value="Intergrase catalytic core"/>
    <property type="match status" value="1"/>
</dbReference>
<keyword evidence="3" id="KW-0233">DNA recombination</keyword>
<name>A0A346PPK2_9EURY</name>
<evidence type="ECO:0000256" key="4">
    <source>
        <dbReference type="PROSITE-ProRule" id="PRU01248"/>
    </source>
</evidence>
<keyword evidence="8" id="KW-1185">Reference proteome</keyword>
<evidence type="ECO:0000256" key="2">
    <source>
        <dbReference type="ARBA" id="ARBA00023125"/>
    </source>
</evidence>
<protein>
    <submittedName>
        <fullName evidence="7">Integrase family protein</fullName>
    </submittedName>
</protein>
<proteinExistence type="predicted"/>
<sequence>MAEHNRTGLEPIEPRTAKKLYLREKATEASESTVKAHDYRLRHFVRWCDEKGIDNLNDLTGRLLKEYRLWRTEEGDLNKVTVKTQMDTLRVFIRWCEAIDAVEMDLHTKVQSPTLDSGDNQRDAILESEEAEAILEYLSTYQYASFDHALMATLWETGMRIGAAHSLDVEDIDTEQDLIETKHRPDTDTPLKNKEEGERLVAISPDLTQVLTDWIEVHRPDVTDDYGRRPVFTTSQGRAHTTTLRDTVYRWTRPCAYTGECPHGENPETCEAGDRRAKAYYKCPSTVSPHAIRRGRVTHLLSNDVPVEVVGDHVNASREVLSKWYDRRSEEQKVEQRRAFLEHV</sequence>
<dbReference type="InterPro" id="IPR002104">
    <property type="entry name" value="Integrase_catalytic"/>
</dbReference>
<dbReference type="OrthoDB" id="198497at2157"/>
<keyword evidence="2 4" id="KW-0238">DNA-binding</keyword>
<dbReference type="Proteomes" id="UP000258613">
    <property type="component" value="Chromosome"/>
</dbReference>
<dbReference type="InterPro" id="IPR004107">
    <property type="entry name" value="Integrase_SAM-like_N"/>
</dbReference>
<dbReference type="InterPro" id="IPR013762">
    <property type="entry name" value="Integrase-like_cat_sf"/>
</dbReference>
<evidence type="ECO:0000256" key="1">
    <source>
        <dbReference type="ARBA" id="ARBA00022908"/>
    </source>
</evidence>
<dbReference type="InterPro" id="IPR011010">
    <property type="entry name" value="DNA_brk_join_enz"/>
</dbReference>
<dbReference type="PANTHER" id="PTHR30349">
    <property type="entry name" value="PHAGE INTEGRASE-RELATED"/>
    <property type="match status" value="1"/>
</dbReference>
<feature type="domain" description="Tyr recombinase" evidence="5">
    <location>
        <begin position="121"/>
        <end position="338"/>
    </location>
</feature>
<dbReference type="RefSeq" id="WP_117368109.1">
    <property type="nucleotide sequence ID" value="NZ_CP027033.1"/>
</dbReference>
<dbReference type="PANTHER" id="PTHR30349:SF41">
    <property type="entry name" value="INTEGRASE_RECOMBINASE PROTEIN MJ0367-RELATED"/>
    <property type="match status" value="1"/>
</dbReference>
<dbReference type="AlphaFoldDB" id="A0A346PPK2"/>
<dbReference type="GO" id="GO:0006310">
    <property type="term" value="P:DNA recombination"/>
    <property type="evidence" value="ECO:0007669"/>
    <property type="project" value="UniProtKB-KW"/>
</dbReference>
<evidence type="ECO:0000313" key="7">
    <source>
        <dbReference type="EMBL" id="AXR81447.1"/>
    </source>
</evidence>
<dbReference type="GO" id="GO:0015074">
    <property type="term" value="P:DNA integration"/>
    <property type="evidence" value="ECO:0007669"/>
    <property type="project" value="UniProtKB-KW"/>
</dbReference>
<dbReference type="SUPFAM" id="SSF56349">
    <property type="entry name" value="DNA breaking-rejoining enzymes"/>
    <property type="match status" value="1"/>
</dbReference>
<reference evidence="8" key="1">
    <citation type="submission" date="2018-02" db="EMBL/GenBank/DDBJ databases">
        <title>Phenotypic and genomic properties of facultatively anaerobic sulfur-reducing natronoarchaea from hypersaline soda lakes.</title>
        <authorList>
            <person name="Sorokin D.Y."/>
            <person name="Kublanov I.V."/>
            <person name="Roman P."/>
            <person name="Sinninghe Damste J.S."/>
            <person name="Golyshin P.N."/>
            <person name="Rojo D."/>
            <person name="Ciordia S."/>
            <person name="Mena M.D.C."/>
            <person name="Ferrer M."/>
            <person name="Messina E."/>
            <person name="Smedile F."/>
            <person name="La Spada G."/>
            <person name="La Cono V."/>
            <person name="Yakimov M.M."/>
        </authorList>
    </citation>
    <scope>NUCLEOTIDE SEQUENCE [LARGE SCALE GENOMIC DNA]</scope>
    <source>
        <strain evidence="8">AArc-Mg</strain>
    </source>
</reference>
<gene>
    <name evidence="7" type="ORF">AArcMg_1432</name>
</gene>
<dbReference type="KEGG" id="nag:AArcMg_1432"/>
<evidence type="ECO:0000313" key="8">
    <source>
        <dbReference type="Proteomes" id="UP000258613"/>
    </source>
</evidence>
<dbReference type="InterPro" id="IPR044068">
    <property type="entry name" value="CB"/>
</dbReference>
<feature type="domain" description="Core-binding (CB)" evidence="6">
    <location>
        <begin position="12"/>
        <end position="97"/>
    </location>
</feature>
<keyword evidence="1" id="KW-0229">DNA integration</keyword>
<dbReference type="PROSITE" id="PS51898">
    <property type="entry name" value="TYR_RECOMBINASE"/>
    <property type="match status" value="1"/>
</dbReference>
<dbReference type="PROSITE" id="PS51900">
    <property type="entry name" value="CB"/>
    <property type="match status" value="1"/>
</dbReference>
<dbReference type="GeneID" id="37641916"/>
<dbReference type="InterPro" id="IPR050090">
    <property type="entry name" value="Tyrosine_recombinase_XerCD"/>
</dbReference>
<accession>A0A346PPK2</accession>